<name>D9SH65_GALCS</name>
<dbReference type="KEGG" id="gca:Galf_1852"/>
<accession>D9SH65</accession>
<dbReference type="OrthoDB" id="8526313at2"/>
<feature type="signal peptide" evidence="1">
    <location>
        <begin position="1"/>
        <end position="21"/>
    </location>
</feature>
<gene>
    <name evidence="2" type="ordered locus">Galf_1852</name>
</gene>
<dbReference type="AlphaFoldDB" id="D9SH65"/>
<proteinExistence type="predicted"/>
<dbReference type="InterPro" id="IPR008309">
    <property type="entry name" value="YdbL"/>
</dbReference>
<evidence type="ECO:0000256" key="1">
    <source>
        <dbReference type="SAM" id="SignalP"/>
    </source>
</evidence>
<sequence precursor="true">MSLIKYLFALVFILATFQAEAGAALDVNTPGVQAIKLRMQARHGQLAAYYNSGAVGLNMDGTISLRDEASVPLAARRQLSALVEAENGDRERLYSEIANANGHPEWHNEIRRVFAPRWLNFAQRGWWMMSDRGWIQK</sequence>
<evidence type="ECO:0000313" key="2">
    <source>
        <dbReference type="EMBL" id="ADL55862.1"/>
    </source>
</evidence>
<keyword evidence="3" id="KW-1185">Reference proteome</keyword>
<dbReference type="RefSeq" id="WP_013293796.1">
    <property type="nucleotide sequence ID" value="NC_014394.1"/>
</dbReference>
<evidence type="ECO:0000313" key="3">
    <source>
        <dbReference type="Proteomes" id="UP000001235"/>
    </source>
</evidence>
<organism evidence="2 3">
    <name type="scientific">Gallionella capsiferriformans (strain ES-2)</name>
    <name type="common">Gallionella ferruginea capsiferriformans (strain ES-2)</name>
    <dbReference type="NCBI Taxonomy" id="395494"/>
    <lineage>
        <taxon>Bacteria</taxon>
        <taxon>Pseudomonadati</taxon>
        <taxon>Pseudomonadota</taxon>
        <taxon>Betaproteobacteria</taxon>
        <taxon>Nitrosomonadales</taxon>
        <taxon>Gallionellaceae</taxon>
        <taxon>Gallionella</taxon>
    </lineage>
</organism>
<evidence type="ECO:0008006" key="4">
    <source>
        <dbReference type="Google" id="ProtNLM"/>
    </source>
</evidence>
<reference evidence="2 3" key="1">
    <citation type="submission" date="2010-08" db="EMBL/GenBank/DDBJ databases">
        <title>Complete sequence of Gallionella capsiferriformans ES-2.</title>
        <authorList>
            <consortium name="US DOE Joint Genome Institute"/>
            <person name="Lucas S."/>
            <person name="Copeland A."/>
            <person name="Lapidus A."/>
            <person name="Cheng J.-F."/>
            <person name="Bruce D."/>
            <person name="Goodwin L."/>
            <person name="Pitluck S."/>
            <person name="Chertkov O."/>
            <person name="Davenport K.W."/>
            <person name="Detter J.C."/>
            <person name="Han C."/>
            <person name="Tapia R."/>
            <person name="Land M."/>
            <person name="Hauser L."/>
            <person name="Chang Y.-J."/>
            <person name="Jeffries C."/>
            <person name="Kyrpides N."/>
            <person name="Ivanova N."/>
            <person name="Mikhailova N."/>
            <person name="Shelobolina E.S."/>
            <person name="Picardal F."/>
            <person name="Roden E."/>
            <person name="Emerson D."/>
            <person name="Woyke T."/>
        </authorList>
    </citation>
    <scope>NUCLEOTIDE SEQUENCE [LARGE SCALE GENOMIC DNA]</scope>
    <source>
        <strain evidence="2 3">ES-2</strain>
    </source>
</reference>
<dbReference type="Pfam" id="PF07027">
    <property type="entry name" value="DUF1318"/>
    <property type="match status" value="1"/>
</dbReference>
<keyword evidence="1" id="KW-0732">Signal</keyword>
<feature type="chain" id="PRO_5003128181" description="DUF1318 domain-containing protein" evidence="1">
    <location>
        <begin position="22"/>
        <end position="137"/>
    </location>
</feature>
<dbReference type="EMBL" id="CP002159">
    <property type="protein sequence ID" value="ADL55862.1"/>
    <property type="molecule type" value="Genomic_DNA"/>
</dbReference>
<dbReference type="eggNOG" id="COG3784">
    <property type="taxonomic scope" value="Bacteria"/>
</dbReference>
<dbReference type="STRING" id="395494.Galf_1852"/>
<dbReference type="HOGENOM" id="CLU_1833070_0_0_4"/>
<protein>
    <recommendedName>
        <fullName evidence="4">DUF1318 domain-containing protein</fullName>
    </recommendedName>
</protein>
<dbReference type="Proteomes" id="UP000001235">
    <property type="component" value="Chromosome"/>
</dbReference>